<dbReference type="AlphaFoldDB" id="A0A6S7A513"/>
<dbReference type="InterPro" id="IPR028098">
    <property type="entry name" value="Glyco_trans_4-like_N"/>
</dbReference>
<sequence>MAADGWAVHLACGSEPIAEFLPPGLATLRTGLRLGPDSTVTDLVATVENLRALIREMAVTHVHAHPFTSLFPAMLAAALEGVPFILTLHGPASLSSGYGPFNDYLSAALVLPTANAVLAVSEEVRDLSAPYVPGGQLCIQYNAIDVNRFGHSDSLMPNDAPWLVVSRLDAVKIHGIRQFVNQAHALGFTHIDIVGDGPGRVTLEEWLQSDGVDHIARFLGARSDVHNLMHSSAGVAGMGRVLLEGVACDKPVCMVGYDGVKGFVGPDLFRRAASANFSGRNLPNLSTEDLVSQLEGGPARTAELLEMMRRHHSEDAVWSSFAKQISAYTYSGSPLVRAIYSVLQAEETAASQVPYLQSEELFYRIGRVLHSAAYFSPAAVEGFRFYESRMNALRWGREQAQVAATQREILSGMAHAEEHRSQVMKQMLNELRDLNAEGRREVEELAQSIKALEGALSRLDIRLQQQKTWRERISDAVRSRLGR</sequence>
<dbReference type="Proteomes" id="UP000494269">
    <property type="component" value="Unassembled WGS sequence"/>
</dbReference>
<dbReference type="Gene3D" id="3.40.50.2000">
    <property type="entry name" value="Glycogen Phosphorylase B"/>
    <property type="match status" value="2"/>
</dbReference>
<dbReference type="SUPFAM" id="SSF53756">
    <property type="entry name" value="UDP-Glycosyltransferase/glycogen phosphorylase"/>
    <property type="match status" value="1"/>
</dbReference>
<organism evidence="3 4">
    <name type="scientific">Achromobacter kerstersii</name>
    <dbReference type="NCBI Taxonomy" id="1353890"/>
    <lineage>
        <taxon>Bacteria</taxon>
        <taxon>Pseudomonadati</taxon>
        <taxon>Pseudomonadota</taxon>
        <taxon>Betaproteobacteria</taxon>
        <taxon>Burkholderiales</taxon>
        <taxon>Alcaligenaceae</taxon>
        <taxon>Achromobacter</taxon>
    </lineage>
</organism>
<keyword evidence="1" id="KW-0175">Coiled coil</keyword>
<proteinExistence type="predicted"/>
<protein>
    <recommendedName>
        <fullName evidence="2">Glycosyltransferase subfamily 4-like N-terminal domain-containing protein</fullName>
    </recommendedName>
</protein>
<reference evidence="3 4" key="1">
    <citation type="submission" date="2020-04" db="EMBL/GenBank/DDBJ databases">
        <authorList>
            <person name="De Canck E."/>
        </authorList>
    </citation>
    <scope>NUCLEOTIDE SEQUENCE [LARGE SCALE GENOMIC DNA]</scope>
    <source>
        <strain evidence="3 4">LMG 3441</strain>
    </source>
</reference>
<name>A0A6S7A513_9BURK</name>
<evidence type="ECO:0000256" key="1">
    <source>
        <dbReference type="SAM" id="Coils"/>
    </source>
</evidence>
<accession>A0A6S7A513</accession>
<dbReference type="Pfam" id="PF13439">
    <property type="entry name" value="Glyco_transf_4"/>
    <property type="match status" value="1"/>
</dbReference>
<feature type="coiled-coil region" evidence="1">
    <location>
        <begin position="424"/>
        <end position="462"/>
    </location>
</feature>
<keyword evidence="4" id="KW-1185">Reference proteome</keyword>
<dbReference type="EMBL" id="CADIJQ010000005">
    <property type="protein sequence ID" value="CAB3713598.1"/>
    <property type="molecule type" value="Genomic_DNA"/>
</dbReference>
<dbReference type="GO" id="GO:0016757">
    <property type="term" value="F:glycosyltransferase activity"/>
    <property type="evidence" value="ECO:0007669"/>
    <property type="project" value="UniProtKB-ARBA"/>
</dbReference>
<evidence type="ECO:0000313" key="4">
    <source>
        <dbReference type="Proteomes" id="UP000494269"/>
    </source>
</evidence>
<evidence type="ECO:0000313" key="3">
    <source>
        <dbReference type="EMBL" id="CAB3713598.1"/>
    </source>
</evidence>
<evidence type="ECO:0000259" key="2">
    <source>
        <dbReference type="Pfam" id="PF13439"/>
    </source>
</evidence>
<feature type="domain" description="Glycosyltransferase subfamily 4-like N-terminal" evidence="2">
    <location>
        <begin position="1"/>
        <end position="148"/>
    </location>
</feature>
<gene>
    <name evidence="3" type="ORF">LMG3441_03275</name>
</gene>